<proteinExistence type="predicted"/>
<gene>
    <name evidence="1" type="ORF">S01H1_15559</name>
</gene>
<name>X0TE11_9ZZZZ</name>
<organism evidence="1">
    <name type="scientific">marine sediment metagenome</name>
    <dbReference type="NCBI Taxonomy" id="412755"/>
    <lineage>
        <taxon>unclassified sequences</taxon>
        <taxon>metagenomes</taxon>
        <taxon>ecological metagenomes</taxon>
    </lineage>
</organism>
<sequence length="55" mass="6111">MAQIFKSGEGTKLDLAGRQSLEIVSEEICASECTVRLVEIPVSMQDEKPRIPHCH</sequence>
<feature type="non-terminal residue" evidence="1">
    <location>
        <position position="55"/>
    </location>
</feature>
<accession>X0TE11</accession>
<comment type="caution">
    <text evidence="1">The sequence shown here is derived from an EMBL/GenBank/DDBJ whole genome shotgun (WGS) entry which is preliminary data.</text>
</comment>
<dbReference type="EMBL" id="BARS01008124">
    <property type="protein sequence ID" value="GAF74300.1"/>
    <property type="molecule type" value="Genomic_DNA"/>
</dbReference>
<reference evidence="1" key="1">
    <citation type="journal article" date="2014" name="Front. Microbiol.">
        <title>High frequency of phylogenetically diverse reductive dehalogenase-homologous genes in deep subseafloor sedimentary metagenomes.</title>
        <authorList>
            <person name="Kawai M."/>
            <person name="Futagami T."/>
            <person name="Toyoda A."/>
            <person name="Takaki Y."/>
            <person name="Nishi S."/>
            <person name="Hori S."/>
            <person name="Arai W."/>
            <person name="Tsubouchi T."/>
            <person name="Morono Y."/>
            <person name="Uchiyama I."/>
            <person name="Ito T."/>
            <person name="Fujiyama A."/>
            <person name="Inagaki F."/>
            <person name="Takami H."/>
        </authorList>
    </citation>
    <scope>NUCLEOTIDE SEQUENCE</scope>
    <source>
        <strain evidence="1">Expedition CK06-06</strain>
    </source>
</reference>
<protein>
    <submittedName>
        <fullName evidence="1">Uncharacterized protein</fullName>
    </submittedName>
</protein>
<evidence type="ECO:0000313" key="1">
    <source>
        <dbReference type="EMBL" id="GAF74300.1"/>
    </source>
</evidence>
<dbReference type="AlphaFoldDB" id="X0TE11"/>